<dbReference type="EMBL" id="HBUF01081844">
    <property type="protein sequence ID" value="CAG6633139.1"/>
    <property type="molecule type" value="Transcribed_RNA"/>
</dbReference>
<dbReference type="AlphaFoldDB" id="A0A8D8VTI9"/>
<proteinExistence type="predicted"/>
<evidence type="ECO:0000313" key="1">
    <source>
        <dbReference type="EMBL" id="CAG6633139.1"/>
    </source>
</evidence>
<protein>
    <submittedName>
        <fullName evidence="1">Uncharacterized protein</fullName>
    </submittedName>
</protein>
<sequence length="100" mass="11359">MRRCFAPCSATVPCTVPVVVGSLRFAWNSFSFYKNSNRRSPSRRFSLLSPSLRHCLYCLHQWRVTRQLLPTPCDTYNVSRTTCSRLSLRCGLLPTSPGST</sequence>
<dbReference type="EMBL" id="HBUF01081846">
    <property type="protein sequence ID" value="CAG6633151.1"/>
    <property type="molecule type" value="Transcribed_RNA"/>
</dbReference>
<reference evidence="1" key="1">
    <citation type="submission" date="2021-05" db="EMBL/GenBank/DDBJ databases">
        <authorList>
            <person name="Alioto T."/>
            <person name="Alioto T."/>
            <person name="Gomez Garrido J."/>
        </authorList>
    </citation>
    <scope>NUCLEOTIDE SEQUENCE</scope>
</reference>
<accession>A0A8D8VTI9</accession>
<dbReference type="EMBL" id="HBUF01081843">
    <property type="protein sequence ID" value="CAG6633133.1"/>
    <property type="molecule type" value="Transcribed_RNA"/>
</dbReference>
<name>A0A8D8VTI9_9HEMI</name>
<organism evidence="1">
    <name type="scientific">Cacopsylla melanoneura</name>
    <dbReference type="NCBI Taxonomy" id="428564"/>
    <lineage>
        <taxon>Eukaryota</taxon>
        <taxon>Metazoa</taxon>
        <taxon>Ecdysozoa</taxon>
        <taxon>Arthropoda</taxon>
        <taxon>Hexapoda</taxon>
        <taxon>Insecta</taxon>
        <taxon>Pterygota</taxon>
        <taxon>Neoptera</taxon>
        <taxon>Paraneoptera</taxon>
        <taxon>Hemiptera</taxon>
        <taxon>Sternorrhyncha</taxon>
        <taxon>Psylloidea</taxon>
        <taxon>Psyllidae</taxon>
        <taxon>Psyllinae</taxon>
        <taxon>Cacopsylla</taxon>
    </lineage>
</organism>
<dbReference type="EMBL" id="HBUF01081845">
    <property type="protein sequence ID" value="CAG6633145.1"/>
    <property type="molecule type" value="Transcribed_RNA"/>
</dbReference>